<protein>
    <submittedName>
        <fullName evidence="1">Uncharacterized protein</fullName>
    </submittedName>
</protein>
<sequence length="58" mass="6461">MDKKPTVTLTREDQLEVDTICLTALFERARKATMLSPIGTGFVFWLVHDVVAAKLVLA</sequence>
<comment type="caution">
    <text evidence="1">The sequence shown here is derived from an EMBL/GenBank/DDBJ whole genome shotgun (WGS) entry which is preliminary data.</text>
</comment>
<name>A0A844GHX9_9NEIS</name>
<dbReference type="AlphaFoldDB" id="A0A844GHX9"/>
<keyword evidence="2" id="KW-1185">Reference proteome</keyword>
<gene>
    <name evidence="1" type="ORF">GKE73_18150</name>
</gene>
<proteinExistence type="predicted"/>
<evidence type="ECO:0000313" key="2">
    <source>
        <dbReference type="Proteomes" id="UP000446658"/>
    </source>
</evidence>
<dbReference type="Proteomes" id="UP000446658">
    <property type="component" value="Unassembled WGS sequence"/>
</dbReference>
<reference evidence="1 2" key="1">
    <citation type="submission" date="2019-11" db="EMBL/GenBank/DDBJ databases">
        <title>Draft genome sequence of Paludibacterium sp. dN18-1.</title>
        <authorList>
            <person name="Im W.-T."/>
        </authorList>
    </citation>
    <scope>NUCLEOTIDE SEQUENCE [LARGE SCALE GENOMIC DNA]</scope>
    <source>
        <strain evidence="2">dN 18-1</strain>
    </source>
</reference>
<dbReference type="RefSeq" id="WP_230371712.1">
    <property type="nucleotide sequence ID" value="NZ_WLYX01000002.1"/>
</dbReference>
<dbReference type="EMBL" id="WLYX01000002">
    <property type="protein sequence ID" value="MTD34264.1"/>
    <property type="molecule type" value="Genomic_DNA"/>
</dbReference>
<organism evidence="1 2">
    <name type="scientific">Paludibacterium denitrificans</name>
    <dbReference type="NCBI Taxonomy" id="2675226"/>
    <lineage>
        <taxon>Bacteria</taxon>
        <taxon>Pseudomonadati</taxon>
        <taxon>Pseudomonadota</taxon>
        <taxon>Betaproteobacteria</taxon>
        <taxon>Neisseriales</taxon>
        <taxon>Chromobacteriaceae</taxon>
        <taxon>Paludibacterium</taxon>
    </lineage>
</organism>
<evidence type="ECO:0000313" key="1">
    <source>
        <dbReference type="EMBL" id="MTD34264.1"/>
    </source>
</evidence>
<accession>A0A844GHX9</accession>